<organism evidence="2 3">
    <name type="scientific">Nocardioides euryhalodurans</name>
    <dbReference type="NCBI Taxonomy" id="2518370"/>
    <lineage>
        <taxon>Bacteria</taxon>
        <taxon>Bacillati</taxon>
        <taxon>Actinomycetota</taxon>
        <taxon>Actinomycetes</taxon>
        <taxon>Propionibacteriales</taxon>
        <taxon>Nocardioidaceae</taxon>
        <taxon>Nocardioides</taxon>
    </lineage>
</organism>
<evidence type="ECO:0000256" key="1">
    <source>
        <dbReference type="SAM" id="Phobius"/>
    </source>
</evidence>
<accession>A0A4P7GQ99</accession>
<keyword evidence="1" id="KW-1133">Transmembrane helix</keyword>
<feature type="transmembrane region" description="Helical" evidence="1">
    <location>
        <begin position="80"/>
        <end position="101"/>
    </location>
</feature>
<feature type="transmembrane region" description="Helical" evidence="1">
    <location>
        <begin position="20"/>
        <end position="38"/>
    </location>
</feature>
<proteinExistence type="predicted"/>
<sequence>MCRPPGADPVSGRGSTGRQVLVALYAVFAVAAGARSLVQITTRFSEAPLAYSLSLVAAVVYGVATVALRRPTVRAHRVATVALGIEAAGVLVVGTLSYVRADWFPDQTVWSHFGAGYGFVPLLLPFVGLWWLRRHPPARVS</sequence>
<keyword evidence="1" id="KW-0472">Membrane</keyword>
<evidence type="ECO:0000313" key="2">
    <source>
        <dbReference type="EMBL" id="QBR94330.1"/>
    </source>
</evidence>
<evidence type="ECO:0008006" key="4">
    <source>
        <dbReference type="Google" id="ProtNLM"/>
    </source>
</evidence>
<dbReference type="OrthoDB" id="25997at2"/>
<dbReference type="EMBL" id="CP038267">
    <property type="protein sequence ID" value="QBR94330.1"/>
    <property type="molecule type" value="Genomic_DNA"/>
</dbReference>
<keyword evidence="1" id="KW-0812">Transmembrane</keyword>
<keyword evidence="3" id="KW-1185">Reference proteome</keyword>
<feature type="transmembrane region" description="Helical" evidence="1">
    <location>
        <begin position="50"/>
        <end position="68"/>
    </location>
</feature>
<dbReference type="Proteomes" id="UP000294894">
    <property type="component" value="Chromosome"/>
</dbReference>
<evidence type="ECO:0000313" key="3">
    <source>
        <dbReference type="Proteomes" id="UP000294894"/>
    </source>
</evidence>
<feature type="transmembrane region" description="Helical" evidence="1">
    <location>
        <begin position="113"/>
        <end position="132"/>
    </location>
</feature>
<name>A0A4P7GQ99_9ACTN</name>
<gene>
    <name evidence="2" type="ORF">EXE57_04810</name>
</gene>
<dbReference type="KEGG" id="noy:EXE57_04810"/>
<reference evidence="2 3" key="1">
    <citation type="submission" date="2019-03" db="EMBL/GenBank/DDBJ databases">
        <title>Three New Species of Nocardioides, Nocardioides euryhalodurans sp. nov., Nocardioides seonyuensis sp. nov. and Nocardioides eburneoflavus sp. nov., Iolated from Soil.</title>
        <authorList>
            <person name="Roh S.G."/>
            <person name="Lee C."/>
            <person name="Kim M.-K."/>
            <person name="Kim S.B."/>
        </authorList>
    </citation>
    <scope>NUCLEOTIDE SEQUENCE [LARGE SCALE GENOMIC DNA]</scope>
    <source>
        <strain evidence="2 3">MMS17-SY117</strain>
    </source>
</reference>
<protein>
    <recommendedName>
        <fullName evidence="4">Integral membrane protein</fullName>
    </recommendedName>
</protein>
<dbReference type="AlphaFoldDB" id="A0A4P7GQ99"/>